<reference evidence="1 2" key="1">
    <citation type="journal article" date="2012" name="J. Bacteriol.">
        <title>Genome Sequence of the Bacteriocin-Producing Strain Lactococcus garvieae DCC43.</title>
        <authorList>
            <person name="Gabrielsen C."/>
            <person name="Brede D.A."/>
            <person name="Hernandez P.E."/>
            <person name="Nes I.F."/>
            <person name="Diep D.B."/>
        </authorList>
    </citation>
    <scope>NUCLEOTIDE SEQUENCE [LARGE SCALE GENOMIC DNA]</scope>
    <source>
        <strain evidence="1 2">DCC43</strain>
    </source>
</reference>
<organism evidence="1 2">
    <name type="scientific">Lactococcus garvieae DCC43</name>
    <dbReference type="NCBI Taxonomy" id="1231377"/>
    <lineage>
        <taxon>Bacteria</taxon>
        <taxon>Bacillati</taxon>
        <taxon>Bacillota</taxon>
        <taxon>Bacilli</taxon>
        <taxon>Lactobacillales</taxon>
        <taxon>Streptococcaceae</taxon>
        <taxon>Lactococcus</taxon>
    </lineage>
</organism>
<name>K2NSV2_9LACT</name>
<evidence type="ECO:0000313" key="2">
    <source>
        <dbReference type="Proteomes" id="UP000006787"/>
    </source>
</evidence>
<sequence length="87" mass="10099">MNLQEIIDGKKDWLALQAKVKKLPKDYYIVNKEIQKYFFKIGVTDTQVFWELLELFEDGAQRNIDVLQLTGDDVAAFSDSLLDQNES</sequence>
<evidence type="ECO:0008006" key="3">
    <source>
        <dbReference type="Google" id="ProtNLM"/>
    </source>
</evidence>
<comment type="caution">
    <text evidence="1">The sequence shown here is derived from an EMBL/GenBank/DDBJ whole genome shotgun (WGS) entry which is preliminary data.</text>
</comment>
<proteinExistence type="predicted"/>
<protein>
    <recommendedName>
        <fullName evidence="3">DUF1048 domain-containing protein</fullName>
    </recommendedName>
</protein>
<dbReference type="RefSeq" id="WP_003136681.1">
    <property type="nucleotide sequence ID" value="NZ_AMQS01000039.1"/>
</dbReference>
<dbReference type="InterPro" id="IPR008316">
    <property type="entry name" value="UCP029876"/>
</dbReference>
<dbReference type="SUPFAM" id="SSF158560">
    <property type="entry name" value="BH3980-like"/>
    <property type="match status" value="1"/>
</dbReference>
<evidence type="ECO:0000313" key="1">
    <source>
        <dbReference type="EMBL" id="EKF50618.1"/>
    </source>
</evidence>
<dbReference type="EMBL" id="AMQS01000039">
    <property type="protein sequence ID" value="EKF50618.1"/>
    <property type="molecule type" value="Genomic_DNA"/>
</dbReference>
<dbReference type="Proteomes" id="UP000006787">
    <property type="component" value="Unassembled WGS sequence"/>
</dbReference>
<dbReference type="eggNOG" id="COG4817">
    <property type="taxonomic scope" value="Bacteria"/>
</dbReference>
<gene>
    <name evidence="1" type="ORF">C426_2054</name>
</gene>
<dbReference type="Pfam" id="PF06304">
    <property type="entry name" value="DUF1048"/>
    <property type="match status" value="1"/>
</dbReference>
<dbReference type="AlphaFoldDB" id="K2NSV2"/>
<dbReference type="PATRIC" id="fig|1231377.3.peg.2035"/>
<dbReference type="Gene3D" id="1.10.1900.10">
    <property type="entry name" value="c-terminal domain of poly(a) binding protein"/>
    <property type="match status" value="1"/>
</dbReference>
<accession>K2NSV2</accession>